<dbReference type="FunFam" id="1.20.950.20:FF:000001">
    <property type="entry name" value="Respiratory nitrate reductase subunit gamma"/>
    <property type="match status" value="1"/>
</dbReference>
<keyword evidence="25" id="KW-1185">Reference proteome</keyword>
<keyword evidence="8" id="KW-0479">Metal-binding</keyword>
<dbReference type="SUPFAM" id="SSF103501">
    <property type="entry name" value="Respiratory nitrate reductase 1 gamma chain"/>
    <property type="match status" value="1"/>
</dbReference>
<comment type="cofactor">
    <cofactor evidence="2">
        <name>heme b</name>
        <dbReference type="ChEBI" id="CHEBI:60344"/>
    </cofactor>
</comment>
<dbReference type="GO" id="GO:0046872">
    <property type="term" value="F:metal ion binding"/>
    <property type="evidence" value="ECO:0007669"/>
    <property type="project" value="UniProtKB-KW"/>
</dbReference>
<dbReference type="NCBIfam" id="TIGR00351">
    <property type="entry name" value="narI"/>
    <property type="match status" value="1"/>
</dbReference>
<evidence type="ECO:0000256" key="11">
    <source>
        <dbReference type="ARBA" id="ARBA00023002"/>
    </source>
</evidence>
<comment type="subcellular location">
    <subcellularLocation>
        <location evidence="3">Cell membrane</location>
        <topology evidence="3">Multi-pass membrane protein</topology>
    </subcellularLocation>
</comment>
<dbReference type="GO" id="GO:0008940">
    <property type="term" value="F:nitrate reductase activity"/>
    <property type="evidence" value="ECO:0007669"/>
    <property type="project" value="InterPro"/>
</dbReference>
<keyword evidence="12 20" id="KW-0408">Iron</keyword>
<feature type="binding site" description="axial binding residue" evidence="20">
    <location>
        <position position="186"/>
    </location>
    <ligand>
        <name>heme b</name>
        <dbReference type="ChEBI" id="CHEBI:60344"/>
        <label>1</label>
    </ligand>
    <ligandPart>
        <name>Fe</name>
        <dbReference type="ChEBI" id="CHEBI:18248"/>
    </ligandPart>
</feature>
<evidence type="ECO:0000313" key="25">
    <source>
        <dbReference type="Proteomes" id="UP000561011"/>
    </source>
</evidence>
<comment type="similarity">
    <text evidence="18">In the N-terminal section; belongs to the nitrate reductase alpha subunit family.</text>
</comment>
<name>A0A853EVY5_9MICO</name>
<evidence type="ECO:0000256" key="6">
    <source>
        <dbReference type="ARBA" id="ARBA00022617"/>
    </source>
</evidence>
<evidence type="ECO:0000256" key="15">
    <source>
        <dbReference type="ARBA" id="ARBA00056200"/>
    </source>
</evidence>
<dbReference type="InterPro" id="IPR023234">
    <property type="entry name" value="NarG-like_domain"/>
</dbReference>
<evidence type="ECO:0000256" key="14">
    <source>
        <dbReference type="ARBA" id="ARBA00023136"/>
    </source>
</evidence>
<evidence type="ECO:0000256" key="10">
    <source>
        <dbReference type="ARBA" id="ARBA00022989"/>
    </source>
</evidence>
<feature type="transmembrane region" description="Helical" evidence="22">
    <location>
        <begin position="183"/>
        <end position="213"/>
    </location>
</feature>
<keyword evidence="7 22" id="KW-0812">Transmembrane</keyword>
<dbReference type="GO" id="GO:0009055">
    <property type="term" value="F:electron transfer activity"/>
    <property type="evidence" value="ECO:0007669"/>
    <property type="project" value="TreeGrafter"/>
</dbReference>
<feature type="transmembrane region" description="Helical" evidence="22">
    <location>
        <begin position="84"/>
        <end position="108"/>
    </location>
</feature>
<evidence type="ECO:0000256" key="5">
    <source>
        <dbReference type="ARBA" id="ARBA00022475"/>
    </source>
</evidence>
<feature type="transmembrane region" description="Helical" evidence="22">
    <location>
        <begin position="44"/>
        <end position="64"/>
    </location>
</feature>
<keyword evidence="9" id="KW-0249">Electron transport</keyword>
<dbReference type="GO" id="GO:0019645">
    <property type="term" value="P:anaerobic electron transport chain"/>
    <property type="evidence" value="ECO:0007669"/>
    <property type="project" value="TreeGrafter"/>
</dbReference>
<dbReference type="InterPro" id="IPR036197">
    <property type="entry name" value="NarG-like_sf"/>
</dbReference>
<dbReference type="GO" id="GO:0009325">
    <property type="term" value="C:nitrate reductase complex"/>
    <property type="evidence" value="ECO:0007669"/>
    <property type="project" value="InterPro"/>
</dbReference>
<keyword evidence="5" id="KW-1003">Cell membrane</keyword>
<evidence type="ECO:0000256" key="18">
    <source>
        <dbReference type="ARBA" id="ARBA00061480"/>
    </source>
</evidence>
<dbReference type="Gene3D" id="1.20.950.20">
    <property type="entry name" value="Transmembrane di-heme cytochromes, Chain C"/>
    <property type="match status" value="1"/>
</dbReference>
<dbReference type="InterPro" id="IPR003816">
    <property type="entry name" value="Nitrate_red_gam"/>
</dbReference>
<evidence type="ECO:0000256" key="3">
    <source>
        <dbReference type="ARBA" id="ARBA00004651"/>
    </source>
</evidence>
<evidence type="ECO:0000256" key="7">
    <source>
        <dbReference type="ARBA" id="ARBA00022692"/>
    </source>
</evidence>
<evidence type="ECO:0000256" key="20">
    <source>
        <dbReference type="PIRSR" id="PIRSR603816-1"/>
    </source>
</evidence>
<dbReference type="GO" id="GO:0005886">
    <property type="term" value="C:plasma membrane"/>
    <property type="evidence" value="ECO:0007669"/>
    <property type="project" value="UniProtKB-SubCell"/>
</dbReference>
<dbReference type="GO" id="GO:0042128">
    <property type="term" value="P:nitrate assimilation"/>
    <property type="evidence" value="ECO:0007669"/>
    <property type="project" value="UniProtKB-KW"/>
</dbReference>
<feature type="transmembrane region" description="Helical" evidence="22">
    <location>
        <begin position="6"/>
        <end position="23"/>
    </location>
</feature>
<evidence type="ECO:0000256" key="16">
    <source>
        <dbReference type="ARBA" id="ARBA00061095"/>
    </source>
</evidence>
<feature type="domain" description="NarG-like" evidence="23">
    <location>
        <begin position="3"/>
        <end position="223"/>
    </location>
</feature>
<accession>A0A853EVY5</accession>
<dbReference type="Proteomes" id="UP000561011">
    <property type="component" value="Unassembled WGS sequence"/>
</dbReference>
<dbReference type="Pfam" id="PF02665">
    <property type="entry name" value="Nitrate_red_gam"/>
    <property type="match status" value="1"/>
</dbReference>
<feature type="region of interest" description="Disordered" evidence="21">
    <location>
        <begin position="228"/>
        <end position="247"/>
    </location>
</feature>
<evidence type="ECO:0000256" key="13">
    <source>
        <dbReference type="ARBA" id="ARBA00023063"/>
    </source>
</evidence>
<evidence type="ECO:0000256" key="1">
    <source>
        <dbReference type="ARBA" id="ARBA00001942"/>
    </source>
</evidence>
<dbReference type="EMBL" id="JACBYE010000042">
    <property type="protein sequence ID" value="NYS94755.1"/>
    <property type="molecule type" value="Genomic_DNA"/>
</dbReference>
<dbReference type="PANTHER" id="PTHR30598:SF3">
    <property type="entry name" value="RESPIRATORY NITRATE REDUCTASE 1 GAMMA CHAIN"/>
    <property type="match status" value="1"/>
</dbReference>
<comment type="caution">
    <text evidence="24">The sequence shown here is derived from an EMBL/GenBank/DDBJ whole genome shotgun (WGS) entry which is preliminary data.</text>
</comment>
<feature type="binding site" description="axial binding residue" evidence="20">
    <location>
        <position position="204"/>
    </location>
    <ligand>
        <name>heme b</name>
        <dbReference type="ChEBI" id="CHEBI:60344"/>
        <label>1</label>
    </ligand>
    <ligandPart>
        <name>Fe</name>
        <dbReference type="ChEBI" id="CHEBI:18248"/>
    </ligandPart>
</feature>
<dbReference type="PANTHER" id="PTHR30598">
    <property type="entry name" value="NITRATE REDUCTASE PRIVATE CHAPERONE, REDOX ENZYME MATURATION PROTEIN REMP FAMILY"/>
    <property type="match status" value="1"/>
</dbReference>
<evidence type="ECO:0000256" key="12">
    <source>
        <dbReference type="ARBA" id="ARBA00023004"/>
    </source>
</evidence>
<evidence type="ECO:0000256" key="21">
    <source>
        <dbReference type="SAM" id="MobiDB-lite"/>
    </source>
</evidence>
<dbReference type="AlphaFoldDB" id="A0A853EVY5"/>
<evidence type="ECO:0000256" key="22">
    <source>
        <dbReference type="SAM" id="Phobius"/>
    </source>
</evidence>
<keyword evidence="14 22" id="KW-0472">Membrane</keyword>
<reference evidence="24 25" key="1">
    <citation type="submission" date="2020-07" db="EMBL/GenBank/DDBJ databases">
        <title>MOT database genomes.</title>
        <authorList>
            <person name="Joseph S."/>
            <person name="Aduse-Opoku J."/>
            <person name="Hashim A."/>
            <person name="Wade W."/>
            <person name="Curtis M."/>
        </authorList>
    </citation>
    <scope>NUCLEOTIDE SEQUENCE [LARGE SCALE GENOMIC DNA]</scope>
    <source>
        <strain evidence="24 25">DSM 100099</strain>
    </source>
</reference>
<sequence>MDVALFIVLPYVCLAVFVVGHVWRYRADQFGWTSRTSQLFEKRWLAWGSPLFHVGALMAILGHAAGLLVPTSWTQALGISDHAYHLVAVVAGTVAGVVLCTGLVILLLRRFVFSVRVRVVTTGMDRVLYALLTVEIAVGMWQTVAINVFGEGYEYRGTVSVWFRQLFVLQPDPALITSAPAVYAWHAVIACLILAVWPFTRLVHVWSVPIAYLGRPYVVYRRRTAVARPPREQSRDRSSRPRSSAGR</sequence>
<organism evidence="24 25">
    <name type="scientific">Sanguibacter inulinus</name>
    <dbReference type="NCBI Taxonomy" id="60922"/>
    <lineage>
        <taxon>Bacteria</taxon>
        <taxon>Bacillati</taxon>
        <taxon>Actinomycetota</taxon>
        <taxon>Actinomycetes</taxon>
        <taxon>Micrococcales</taxon>
        <taxon>Sanguibacteraceae</taxon>
        <taxon>Sanguibacter</taxon>
    </lineage>
</organism>
<keyword evidence="13" id="KW-0534">Nitrate assimilation</keyword>
<evidence type="ECO:0000259" key="23">
    <source>
        <dbReference type="Pfam" id="PF02665"/>
    </source>
</evidence>
<comment type="function">
    <text evidence="15">Does not seem to have nitrate reductase activity.</text>
</comment>
<gene>
    <name evidence="24" type="primary">narI</name>
    <name evidence="24" type="ORF">HZZ10_14645</name>
</gene>
<evidence type="ECO:0000256" key="2">
    <source>
        <dbReference type="ARBA" id="ARBA00001970"/>
    </source>
</evidence>
<proteinExistence type="inferred from homology"/>
<dbReference type="RefSeq" id="WP_056135502.1">
    <property type="nucleotide sequence ID" value="NZ_JACBYE010000042.1"/>
</dbReference>
<keyword evidence="4" id="KW-0813">Transport</keyword>
<feature type="binding site" description="axial binding residue" evidence="20">
    <location>
        <position position="53"/>
    </location>
    <ligand>
        <name>heme b</name>
        <dbReference type="ChEBI" id="CHEBI:60344"/>
        <label>1</label>
    </ligand>
    <ligandPart>
        <name>Fe</name>
        <dbReference type="ChEBI" id="CHEBI:18248"/>
    </ligandPart>
</feature>
<keyword evidence="6 20" id="KW-0349">Heme</keyword>
<evidence type="ECO:0000256" key="8">
    <source>
        <dbReference type="ARBA" id="ARBA00022723"/>
    </source>
</evidence>
<evidence type="ECO:0000256" key="17">
    <source>
        <dbReference type="ARBA" id="ARBA00061196"/>
    </source>
</evidence>
<evidence type="ECO:0000256" key="4">
    <source>
        <dbReference type="ARBA" id="ARBA00022448"/>
    </source>
</evidence>
<comment type="cofactor">
    <cofactor evidence="1">
        <name>Mo-bis(molybdopterin guanine dinucleotide)</name>
        <dbReference type="ChEBI" id="CHEBI:60539"/>
    </cofactor>
</comment>
<evidence type="ECO:0000256" key="19">
    <source>
        <dbReference type="ARBA" id="ARBA00071287"/>
    </source>
</evidence>
<protein>
    <recommendedName>
        <fullName evidence="19">Nitrate reductase-like protein NarX</fullName>
    </recommendedName>
</protein>
<keyword evidence="10 22" id="KW-1133">Transmembrane helix</keyword>
<dbReference type="InterPro" id="IPR051936">
    <property type="entry name" value="Heme-iron_electron_transfer"/>
</dbReference>
<feature type="binding site" description="axial binding residue" evidence="20">
    <location>
        <position position="63"/>
    </location>
    <ligand>
        <name>heme b</name>
        <dbReference type="ChEBI" id="CHEBI:60344"/>
        <label>1</label>
    </ligand>
    <ligandPart>
        <name>Fe</name>
        <dbReference type="ChEBI" id="CHEBI:18248"/>
    </ligandPart>
</feature>
<comment type="similarity">
    <text evidence="17">In the C-terminal section; belongs to the nitrate reductase gamma subunit family.</text>
</comment>
<evidence type="ECO:0000256" key="9">
    <source>
        <dbReference type="ARBA" id="ARBA00022982"/>
    </source>
</evidence>
<dbReference type="GO" id="GO:0020037">
    <property type="term" value="F:heme binding"/>
    <property type="evidence" value="ECO:0007669"/>
    <property type="project" value="TreeGrafter"/>
</dbReference>
<feature type="compositionally biased region" description="Basic and acidic residues" evidence="21">
    <location>
        <begin position="229"/>
        <end position="239"/>
    </location>
</feature>
<evidence type="ECO:0000313" key="24">
    <source>
        <dbReference type="EMBL" id="NYS94755.1"/>
    </source>
</evidence>
<feature type="transmembrane region" description="Helical" evidence="22">
    <location>
        <begin position="128"/>
        <end position="149"/>
    </location>
</feature>
<comment type="similarity">
    <text evidence="16">In the central section; belongs to the NarJ/NarW family.</text>
</comment>
<keyword evidence="11 24" id="KW-0560">Oxidoreductase</keyword>